<evidence type="ECO:0000313" key="11">
    <source>
        <dbReference type="EMBL" id="CAI8004973.1"/>
    </source>
</evidence>
<evidence type="ECO:0000256" key="2">
    <source>
        <dbReference type="ARBA" id="ARBA00022980"/>
    </source>
</evidence>
<evidence type="ECO:0000256" key="3">
    <source>
        <dbReference type="ARBA" id="ARBA00023274"/>
    </source>
</evidence>
<proteinExistence type="inferred from homology"/>
<protein>
    <recommendedName>
        <fullName evidence="6">Large ribosomal subunit protein bL17c</fullName>
    </recommendedName>
    <alternativeName>
        <fullName evidence="5">39S ribosomal protein L17, mitochondrial</fullName>
    </alternativeName>
    <alternativeName>
        <fullName evidence="7">50S ribosomal protein L17, chloroplastic</fullName>
    </alternativeName>
    <alternativeName>
        <fullName evidence="8">CL17</fullName>
    </alternativeName>
    <alternativeName>
        <fullName evidence="4">Large ribosomal subunit protein bL17m</fullName>
    </alternativeName>
</protein>
<keyword evidence="2 9" id="KW-0689">Ribosomal protein</keyword>
<keyword evidence="12" id="KW-1185">Reference proteome</keyword>
<name>A0AA35R5E1_GEOBA</name>
<evidence type="ECO:0000313" key="12">
    <source>
        <dbReference type="Proteomes" id="UP001174909"/>
    </source>
</evidence>
<dbReference type="PROSITE" id="PS01167">
    <property type="entry name" value="RIBOSOMAL_L17"/>
    <property type="match status" value="1"/>
</dbReference>
<accession>A0AA35R5E1</accession>
<dbReference type="InterPro" id="IPR000456">
    <property type="entry name" value="Ribosomal_bL17"/>
</dbReference>
<evidence type="ECO:0000256" key="8">
    <source>
        <dbReference type="ARBA" id="ARBA00082728"/>
    </source>
</evidence>
<dbReference type="Pfam" id="PF01196">
    <property type="entry name" value="Ribosomal_L17"/>
    <property type="match status" value="1"/>
</dbReference>
<evidence type="ECO:0000256" key="6">
    <source>
        <dbReference type="ARBA" id="ARBA00072708"/>
    </source>
</evidence>
<evidence type="ECO:0000256" key="5">
    <source>
        <dbReference type="ARBA" id="ARBA00035413"/>
    </source>
</evidence>
<dbReference type="InterPro" id="IPR036373">
    <property type="entry name" value="Ribosomal_bL17_sf"/>
</dbReference>
<dbReference type="GO" id="GO:0006412">
    <property type="term" value="P:translation"/>
    <property type="evidence" value="ECO:0007669"/>
    <property type="project" value="InterPro"/>
</dbReference>
<evidence type="ECO:0000256" key="1">
    <source>
        <dbReference type="ARBA" id="ARBA00008777"/>
    </source>
</evidence>
<evidence type="ECO:0000256" key="10">
    <source>
        <dbReference type="SAM" id="MobiDB-lite"/>
    </source>
</evidence>
<evidence type="ECO:0000256" key="9">
    <source>
        <dbReference type="RuleBase" id="RU000660"/>
    </source>
</evidence>
<dbReference type="GO" id="GO:0022625">
    <property type="term" value="C:cytosolic large ribosomal subunit"/>
    <property type="evidence" value="ECO:0007669"/>
    <property type="project" value="TreeGrafter"/>
</dbReference>
<comment type="caution">
    <text evidence="11">The sequence shown here is derived from an EMBL/GenBank/DDBJ whole genome shotgun (WGS) entry which is preliminary data.</text>
</comment>
<dbReference type="Proteomes" id="UP001174909">
    <property type="component" value="Unassembled WGS sequence"/>
</dbReference>
<dbReference type="InterPro" id="IPR047859">
    <property type="entry name" value="Ribosomal_bL17_CS"/>
</dbReference>
<dbReference type="FunFam" id="3.90.1030.10:FF:000001">
    <property type="entry name" value="50S ribosomal protein L17"/>
    <property type="match status" value="1"/>
</dbReference>
<dbReference type="NCBIfam" id="TIGR00059">
    <property type="entry name" value="L17"/>
    <property type="match status" value="1"/>
</dbReference>
<comment type="similarity">
    <text evidence="1 9">Belongs to the bacterial ribosomal protein bL17 family.</text>
</comment>
<dbReference type="PANTHER" id="PTHR14413">
    <property type="entry name" value="RIBOSOMAL PROTEIN L17"/>
    <property type="match status" value="1"/>
</dbReference>
<evidence type="ECO:0000256" key="4">
    <source>
        <dbReference type="ARBA" id="ARBA00035290"/>
    </source>
</evidence>
<dbReference type="SUPFAM" id="SSF64263">
    <property type="entry name" value="Prokaryotic ribosomal protein L17"/>
    <property type="match status" value="1"/>
</dbReference>
<evidence type="ECO:0000256" key="7">
    <source>
        <dbReference type="ARBA" id="ARBA00077677"/>
    </source>
</evidence>
<dbReference type="AlphaFoldDB" id="A0AA35R5E1"/>
<keyword evidence="3 9" id="KW-0687">Ribonucleoprotein</keyword>
<dbReference type="Gene3D" id="3.90.1030.10">
    <property type="entry name" value="Ribosomal protein L17"/>
    <property type="match status" value="1"/>
</dbReference>
<reference evidence="11" key="1">
    <citation type="submission" date="2023-03" db="EMBL/GenBank/DDBJ databases">
        <authorList>
            <person name="Steffen K."/>
            <person name="Cardenas P."/>
        </authorList>
    </citation>
    <scope>NUCLEOTIDE SEQUENCE</scope>
</reference>
<dbReference type="HAMAP" id="MF_01368">
    <property type="entry name" value="Ribosomal_bL17"/>
    <property type="match status" value="1"/>
</dbReference>
<gene>
    <name evidence="11" type="ORF">GBAR_LOCUS4046</name>
</gene>
<sequence>MRHRIAHRKLGRTTEHRLATLRNQAQMLLRHERIDTTLAKAKELRPFVERLITVAKRGALHARRLVARDLADKKVASKLFDTIAPRFAERPGGYTRVLHLGRRKSDSAEIAQIEFVGSEFDPSTDKSGNVVEEKTATQKGVGGRLRAVAKRIGSQTDREEAK</sequence>
<dbReference type="EMBL" id="CASHTH010000573">
    <property type="protein sequence ID" value="CAI8004973.1"/>
    <property type="molecule type" value="Genomic_DNA"/>
</dbReference>
<feature type="region of interest" description="Disordered" evidence="10">
    <location>
        <begin position="121"/>
        <end position="162"/>
    </location>
</feature>
<dbReference type="PANTHER" id="PTHR14413:SF16">
    <property type="entry name" value="LARGE RIBOSOMAL SUBUNIT PROTEIN BL17M"/>
    <property type="match status" value="1"/>
</dbReference>
<organism evidence="11 12">
    <name type="scientific">Geodia barretti</name>
    <name type="common">Barrett's horny sponge</name>
    <dbReference type="NCBI Taxonomy" id="519541"/>
    <lineage>
        <taxon>Eukaryota</taxon>
        <taxon>Metazoa</taxon>
        <taxon>Porifera</taxon>
        <taxon>Demospongiae</taxon>
        <taxon>Heteroscleromorpha</taxon>
        <taxon>Tetractinellida</taxon>
        <taxon>Astrophorina</taxon>
        <taxon>Geodiidae</taxon>
        <taxon>Geodia</taxon>
    </lineage>
</organism>
<dbReference type="GO" id="GO:0003735">
    <property type="term" value="F:structural constituent of ribosome"/>
    <property type="evidence" value="ECO:0007669"/>
    <property type="project" value="InterPro"/>
</dbReference>